<dbReference type="EMBL" id="FMUS01000004">
    <property type="protein sequence ID" value="SCY17916.1"/>
    <property type="molecule type" value="Genomic_DNA"/>
</dbReference>
<proteinExistence type="predicted"/>
<organism evidence="1 2">
    <name type="scientific">Alkaliphilus peptidifermentans DSM 18978</name>
    <dbReference type="NCBI Taxonomy" id="1120976"/>
    <lineage>
        <taxon>Bacteria</taxon>
        <taxon>Bacillati</taxon>
        <taxon>Bacillota</taxon>
        <taxon>Clostridia</taxon>
        <taxon>Peptostreptococcales</taxon>
        <taxon>Natronincolaceae</taxon>
        <taxon>Alkaliphilus</taxon>
    </lineage>
</organism>
<keyword evidence="2" id="KW-1185">Reference proteome</keyword>
<accession>A0A1G5DT59</accession>
<gene>
    <name evidence="1" type="ORF">SAMN03080606_01008</name>
</gene>
<evidence type="ECO:0000313" key="1">
    <source>
        <dbReference type="EMBL" id="SCY17916.1"/>
    </source>
</evidence>
<name>A0A1G5DT59_9FIRM</name>
<dbReference type="AlphaFoldDB" id="A0A1G5DT59"/>
<sequence length="42" mass="4510">MNKIFGLGIAVVVTIAVLAIFRDQVTQIATGLFNMFRTAVGL</sequence>
<dbReference type="RefSeq" id="WP_278278195.1">
    <property type="nucleotide sequence ID" value="NZ_FMUS01000004.1"/>
</dbReference>
<reference evidence="1 2" key="1">
    <citation type="submission" date="2016-10" db="EMBL/GenBank/DDBJ databases">
        <authorList>
            <person name="de Groot N.N."/>
        </authorList>
    </citation>
    <scope>NUCLEOTIDE SEQUENCE [LARGE SCALE GENOMIC DNA]</scope>
    <source>
        <strain evidence="1 2">DSM 18978</strain>
    </source>
</reference>
<evidence type="ECO:0000313" key="2">
    <source>
        <dbReference type="Proteomes" id="UP000198636"/>
    </source>
</evidence>
<dbReference type="Proteomes" id="UP000198636">
    <property type="component" value="Unassembled WGS sequence"/>
</dbReference>
<protein>
    <submittedName>
        <fullName evidence="1">Uncharacterized protein</fullName>
    </submittedName>
</protein>